<feature type="region of interest" description="Disordered" evidence="1">
    <location>
        <begin position="1"/>
        <end position="40"/>
    </location>
</feature>
<keyword evidence="3" id="KW-1185">Reference proteome</keyword>
<name>A0A8J5V4M7_ZIZPA</name>
<dbReference type="EMBL" id="JAAALK010000289">
    <property type="protein sequence ID" value="KAG8051030.1"/>
    <property type="molecule type" value="Genomic_DNA"/>
</dbReference>
<protein>
    <submittedName>
        <fullName evidence="2">Uncharacterized protein</fullName>
    </submittedName>
</protein>
<evidence type="ECO:0000313" key="3">
    <source>
        <dbReference type="Proteomes" id="UP000729402"/>
    </source>
</evidence>
<organism evidence="2 3">
    <name type="scientific">Zizania palustris</name>
    <name type="common">Northern wild rice</name>
    <dbReference type="NCBI Taxonomy" id="103762"/>
    <lineage>
        <taxon>Eukaryota</taxon>
        <taxon>Viridiplantae</taxon>
        <taxon>Streptophyta</taxon>
        <taxon>Embryophyta</taxon>
        <taxon>Tracheophyta</taxon>
        <taxon>Spermatophyta</taxon>
        <taxon>Magnoliopsida</taxon>
        <taxon>Liliopsida</taxon>
        <taxon>Poales</taxon>
        <taxon>Poaceae</taxon>
        <taxon>BOP clade</taxon>
        <taxon>Oryzoideae</taxon>
        <taxon>Oryzeae</taxon>
        <taxon>Zizaniinae</taxon>
        <taxon>Zizania</taxon>
    </lineage>
</organism>
<sequence length="103" mass="11640">MSLLRQWKQPQARSHPRRTRTAATAPTTKRGEGRQGEEAGATATTVLIVLAWLPVVELGDVRCERPPKPHEATENIVEKLRWHGSIIRDCSWHHYLPTLVSSL</sequence>
<evidence type="ECO:0000256" key="1">
    <source>
        <dbReference type="SAM" id="MobiDB-lite"/>
    </source>
</evidence>
<gene>
    <name evidence="2" type="ORF">GUJ93_ZPchr0009g1356</name>
</gene>
<evidence type="ECO:0000313" key="2">
    <source>
        <dbReference type="EMBL" id="KAG8051030.1"/>
    </source>
</evidence>
<reference evidence="2" key="1">
    <citation type="journal article" date="2021" name="bioRxiv">
        <title>Whole Genome Assembly and Annotation of Northern Wild Rice, Zizania palustris L., Supports a Whole Genome Duplication in the Zizania Genus.</title>
        <authorList>
            <person name="Haas M."/>
            <person name="Kono T."/>
            <person name="Macchietto M."/>
            <person name="Millas R."/>
            <person name="McGilp L."/>
            <person name="Shao M."/>
            <person name="Duquette J."/>
            <person name="Hirsch C.N."/>
            <person name="Kimball J."/>
        </authorList>
    </citation>
    <scope>NUCLEOTIDE SEQUENCE</scope>
    <source>
        <tissue evidence="2">Fresh leaf tissue</tissue>
    </source>
</reference>
<dbReference type="Proteomes" id="UP000729402">
    <property type="component" value="Unassembled WGS sequence"/>
</dbReference>
<comment type="caution">
    <text evidence="2">The sequence shown here is derived from an EMBL/GenBank/DDBJ whole genome shotgun (WGS) entry which is preliminary data.</text>
</comment>
<proteinExistence type="predicted"/>
<dbReference type="AlphaFoldDB" id="A0A8J5V4M7"/>
<reference evidence="2" key="2">
    <citation type="submission" date="2021-02" db="EMBL/GenBank/DDBJ databases">
        <authorList>
            <person name="Kimball J.A."/>
            <person name="Haas M.W."/>
            <person name="Macchietto M."/>
            <person name="Kono T."/>
            <person name="Duquette J."/>
            <person name="Shao M."/>
        </authorList>
    </citation>
    <scope>NUCLEOTIDE SEQUENCE</scope>
    <source>
        <tissue evidence="2">Fresh leaf tissue</tissue>
    </source>
</reference>
<accession>A0A8J5V4M7</accession>